<gene>
    <name evidence="1" type="ORF">pS1400_89_0111</name>
</gene>
<evidence type="ECO:0000313" key="1">
    <source>
        <dbReference type="EMBL" id="AFR24494.1"/>
    </source>
</evidence>
<name>T1PX06_SALEN</name>
<dbReference type="AlphaFoldDB" id="T1PX06"/>
<accession>T1PX06</accession>
<sequence>MICDNIPAIKKRLVNVPGKRPVSASVTAICSMNERIRTA</sequence>
<geneLocation type="plasmid" evidence="1">
    <name>pS1400_89</name>
</geneLocation>
<proteinExistence type="predicted"/>
<organism evidence="1">
    <name type="scientific">Salmonella enteritidis</name>
    <dbReference type="NCBI Taxonomy" id="149539"/>
    <lineage>
        <taxon>Bacteria</taxon>
        <taxon>Pseudomonadati</taxon>
        <taxon>Pseudomonadota</taxon>
        <taxon>Gammaproteobacteria</taxon>
        <taxon>Enterobacterales</taxon>
        <taxon>Enterobacteriaceae</taxon>
        <taxon>Salmonella</taxon>
    </lineage>
</organism>
<protein>
    <submittedName>
        <fullName evidence="1">Uncharacterized protein</fullName>
    </submittedName>
</protein>
<keyword evidence="1" id="KW-0614">Plasmid</keyword>
<reference evidence="1" key="1">
    <citation type="submission" date="2011-09" db="EMBL/GenBank/DDBJ databases">
        <title>Acquisition of an 89kb plasmid in Salmonella enterica Enteritidis confers increased invasiveness and promotes the growth of SE in eggs.</title>
        <authorList>
            <person name="Coward C."/>
            <person name="Sait L."/>
            <person name="Cogan T."/>
            <person name="Humphrey T.J."/>
            <person name="Maskell D.J."/>
        </authorList>
    </citation>
    <scope>NUCLEOTIDE SEQUENCE</scope>
    <source>
        <strain evidence="1">S1400/94</strain>
        <plasmid evidence="1">pS1400_89</plasmid>
    </source>
</reference>
<dbReference type="EMBL" id="JN796410">
    <property type="protein sequence ID" value="AFR24494.1"/>
    <property type="molecule type" value="Genomic_DNA"/>
</dbReference>